<dbReference type="InterPro" id="IPR032710">
    <property type="entry name" value="NTF2-like_dom_sf"/>
</dbReference>
<feature type="domain" description="SnoaL-like" evidence="2">
    <location>
        <begin position="47"/>
        <end position="151"/>
    </location>
</feature>
<dbReference type="SUPFAM" id="SSF54427">
    <property type="entry name" value="NTF2-like"/>
    <property type="match status" value="1"/>
</dbReference>
<dbReference type="Pfam" id="PF12680">
    <property type="entry name" value="SnoaL_2"/>
    <property type="match status" value="1"/>
</dbReference>
<reference evidence="3 4" key="1">
    <citation type="submission" date="2015-09" db="EMBL/GenBank/DDBJ databases">
        <title>Genome announcement of multiple Pseudomonas syringae strains.</title>
        <authorList>
            <person name="Thakur S."/>
            <person name="Wang P.W."/>
            <person name="Gong Y."/>
            <person name="Weir B.S."/>
            <person name="Guttman D.S."/>
        </authorList>
    </citation>
    <scope>NUCLEOTIDE SEQUENCE [LARGE SCALE GENOMIC DNA]</scope>
    <source>
        <strain evidence="3 4">ICMP3882</strain>
    </source>
</reference>
<gene>
    <name evidence="3" type="ORF">ALO47_00415</name>
</gene>
<organism evidence="3 4">
    <name type="scientific">Pseudomonas syringae pv. ribicola</name>
    <dbReference type="NCBI Taxonomy" id="55398"/>
    <lineage>
        <taxon>Bacteria</taxon>
        <taxon>Pseudomonadati</taxon>
        <taxon>Pseudomonadota</taxon>
        <taxon>Gammaproteobacteria</taxon>
        <taxon>Pseudomonadales</taxon>
        <taxon>Pseudomonadaceae</taxon>
        <taxon>Pseudomonas</taxon>
    </lineage>
</organism>
<dbReference type="RefSeq" id="WP_004879638.1">
    <property type="nucleotide sequence ID" value="NZ_LJRF01000047.1"/>
</dbReference>
<dbReference type="PATRIC" id="fig|55398.3.peg.516"/>
<comment type="caution">
    <text evidence="3">The sequence shown here is derived from an EMBL/GenBank/DDBJ whole genome shotgun (WGS) entry which is preliminary data.</text>
</comment>
<evidence type="ECO:0000313" key="4">
    <source>
        <dbReference type="Proteomes" id="UP000050554"/>
    </source>
</evidence>
<evidence type="ECO:0000256" key="1">
    <source>
        <dbReference type="SAM" id="SignalP"/>
    </source>
</evidence>
<dbReference type="PANTHER" id="PTHR41252">
    <property type="entry name" value="BLR2505 PROTEIN"/>
    <property type="match status" value="1"/>
</dbReference>
<evidence type="ECO:0000313" key="3">
    <source>
        <dbReference type="EMBL" id="KPY49869.1"/>
    </source>
</evidence>
<dbReference type="Proteomes" id="UP000050554">
    <property type="component" value="Unassembled WGS sequence"/>
</dbReference>
<dbReference type="Gene3D" id="3.10.450.50">
    <property type="match status" value="1"/>
</dbReference>
<dbReference type="EMBL" id="LJRF01000047">
    <property type="protein sequence ID" value="KPY49869.1"/>
    <property type="molecule type" value="Genomic_DNA"/>
</dbReference>
<keyword evidence="1" id="KW-0732">Signal</keyword>
<feature type="chain" id="PRO_5006173444" description="SnoaL-like domain-containing protein" evidence="1">
    <location>
        <begin position="32"/>
        <end position="176"/>
    </location>
</feature>
<feature type="signal peptide" evidence="1">
    <location>
        <begin position="1"/>
        <end position="31"/>
    </location>
</feature>
<proteinExistence type="predicted"/>
<evidence type="ECO:0000259" key="2">
    <source>
        <dbReference type="Pfam" id="PF12680"/>
    </source>
</evidence>
<accession>A0A0P9ZPY4</accession>
<sequence>MHVSILKKIHALALAVAALIGAGLISGNAHADCGPDTEAYNKQLMTQAFDRWAAGGTTFFTDMLWPDVVWTIKGSGPSAGVYRGVDSFVRQAVQPFVSRLSNPVRPVSKRVWADGDHVIVQWDGVGVARDGQTYNNSYAWIFHMRDGKAFEATAFLDLAPYDDVLRRIPVPAASGG</sequence>
<dbReference type="AlphaFoldDB" id="A0A0P9ZPY4"/>
<name>A0A0P9ZPY4_PSESI</name>
<dbReference type="PANTHER" id="PTHR41252:SF1">
    <property type="entry name" value="BLR2505 PROTEIN"/>
    <property type="match status" value="1"/>
</dbReference>
<protein>
    <recommendedName>
        <fullName evidence="2">SnoaL-like domain-containing protein</fullName>
    </recommendedName>
</protein>
<dbReference type="InterPro" id="IPR037401">
    <property type="entry name" value="SnoaL-like"/>
</dbReference>